<evidence type="ECO:0000313" key="2">
    <source>
        <dbReference type="Proteomes" id="UP000258997"/>
    </source>
</evidence>
<evidence type="ECO:0000313" key="1">
    <source>
        <dbReference type="EMBL" id="AXQ68298.1"/>
    </source>
</evidence>
<keyword evidence="2" id="KW-1185">Reference proteome</keyword>
<sequence>MTDYTPILGIPEVAPNQNQKEDTINTGFAILEAAQNDDVQITVTSGTYNVTADQFTKAFVHRYSGHADATVVAVIPTSARWFALSNEGGFAMGLKVFGQVPVVTIQPGKIVLFQSDGVTLRAVSEGVSRIFDLSDVDGSDTPSNGQTLVWNSTSGQFEPADLPADVDFWTSGATAGSGVVLRKLFLRPVRFLADFLGSIAKAGVAATGSAVFTVKKTTGVTTTNVGTITFTGTTATFSTDVGAGSVTVNFGAGDIMTITGPASANATLADIVASLKGVILQ</sequence>
<protein>
    <submittedName>
        <fullName evidence="1">Tail fiber protein</fullName>
    </submittedName>
</protein>
<gene>
    <name evidence="1" type="ORF">CcrBL10_gp094</name>
</gene>
<dbReference type="EMBL" id="MH588544">
    <property type="protein sequence ID" value="AXQ68298.1"/>
    <property type="molecule type" value="Genomic_DNA"/>
</dbReference>
<name>A0A385EC37_9CAUD</name>
<dbReference type="Proteomes" id="UP000258997">
    <property type="component" value="Segment"/>
</dbReference>
<organism evidence="1 2">
    <name type="scientific">Caulobacter phage CcrBL10</name>
    <dbReference type="NCBI Taxonomy" id="2283269"/>
    <lineage>
        <taxon>Viruses</taxon>
        <taxon>Duplodnaviria</taxon>
        <taxon>Heunggongvirae</taxon>
        <taxon>Uroviricota</taxon>
        <taxon>Caudoviricetes</taxon>
        <taxon>Jeanschmidtviridae</taxon>
        <taxon>Poindextervirus</taxon>
        <taxon>Poindextervirus BL10</taxon>
    </lineage>
</organism>
<reference evidence="1 2" key="1">
    <citation type="submission" date="2018-07" db="EMBL/GenBank/DDBJ databases">
        <title>Giant CbK-like Caulobacter bacteriophages have genetically divergent genomes.</title>
        <authorList>
            <person name="Wilson K.M."/>
            <person name="Ely B."/>
        </authorList>
    </citation>
    <scope>NUCLEOTIDE SEQUENCE [LARGE SCALE GENOMIC DNA]</scope>
</reference>
<accession>A0A385EC37</accession>
<proteinExistence type="predicted"/>